<gene>
    <name evidence="1" type="ORF">QE152_g38719</name>
</gene>
<dbReference type="AlphaFoldDB" id="A0AAW1HVZ1"/>
<protein>
    <submittedName>
        <fullName evidence="1">Uncharacterized protein</fullName>
    </submittedName>
</protein>
<name>A0AAW1HVZ1_POPJA</name>
<accession>A0AAW1HVZ1</accession>
<comment type="caution">
    <text evidence="1">The sequence shown here is derived from an EMBL/GenBank/DDBJ whole genome shotgun (WGS) entry which is preliminary data.</text>
</comment>
<keyword evidence="2" id="KW-1185">Reference proteome</keyword>
<proteinExistence type="predicted"/>
<evidence type="ECO:0000313" key="1">
    <source>
        <dbReference type="EMBL" id="KAK9680899.1"/>
    </source>
</evidence>
<organism evidence="1 2">
    <name type="scientific">Popillia japonica</name>
    <name type="common">Japanese beetle</name>
    <dbReference type="NCBI Taxonomy" id="7064"/>
    <lineage>
        <taxon>Eukaryota</taxon>
        <taxon>Metazoa</taxon>
        <taxon>Ecdysozoa</taxon>
        <taxon>Arthropoda</taxon>
        <taxon>Hexapoda</taxon>
        <taxon>Insecta</taxon>
        <taxon>Pterygota</taxon>
        <taxon>Neoptera</taxon>
        <taxon>Endopterygota</taxon>
        <taxon>Coleoptera</taxon>
        <taxon>Polyphaga</taxon>
        <taxon>Scarabaeiformia</taxon>
        <taxon>Scarabaeidae</taxon>
        <taxon>Rutelinae</taxon>
        <taxon>Popillia</taxon>
    </lineage>
</organism>
<evidence type="ECO:0000313" key="2">
    <source>
        <dbReference type="Proteomes" id="UP001458880"/>
    </source>
</evidence>
<dbReference type="Proteomes" id="UP001458880">
    <property type="component" value="Unassembled WGS sequence"/>
</dbReference>
<reference evidence="1 2" key="1">
    <citation type="journal article" date="2024" name="BMC Genomics">
        <title>De novo assembly and annotation of Popillia japonica's genome with initial clues to its potential as an invasive pest.</title>
        <authorList>
            <person name="Cucini C."/>
            <person name="Boschi S."/>
            <person name="Funari R."/>
            <person name="Cardaioli E."/>
            <person name="Iannotti N."/>
            <person name="Marturano G."/>
            <person name="Paoli F."/>
            <person name="Bruttini M."/>
            <person name="Carapelli A."/>
            <person name="Frati F."/>
            <person name="Nardi F."/>
        </authorList>
    </citation>
    <scope>NUCLEOTIDE SEQUENCE [LARGE SCALE GENOMIC DNA]</scope>
    <source>
        <strain evidence="1">DMR45628</strain>
    </source>
</reference>
<sequence length="91" mass="10525">MGSCVGSCRWYTEMQAQISGLQAELENRIEHLDDILHKQQQMLVRMLLKKREDQENEFRAYLLGITFIVVTDCNALKATSEKKQILPRIAS</sequence>
<dbReference type="EMBL" id="JASPKY010000859">
    <property type="protein sequence ID" value="KAK9680899.1"/>
    <property type="molecule type" value="Genomic_DNA"/>
</dbReference>